<dbReference type="Pfam" id="PF08450">
    <property type="entry name" value="SGL"/>
    <property type="match status" value="1"/>
</dbReference>
<comment type="similarity">
    <text evidence="1">Belongs to the SMP-30/CGR1 family.</text>
</comment>
<dbReference type="Proteomes" id="UP001526147">
    <property type="component" value="Unassembled WGS sequence"/>
</dbReference>
<evidence type="ECO:0000313" key="3">
    <source>
        <dbReference type="EMBL" id="MCV9887033.1"/>
    </source>
</evidence>
<keyword evidence="4" id="KW-1185">Reference proteome</keyword>
<reference evidence="3 4" key="1">
    <citation type="submission" date="2022-10" db="EMBL/GenBank/DDBJ databases">
        <title>Draft genome assembly of moderately radiation resistant bacterium Metabacillus halosaccharovorans.</title>
        <authorList>
            <person name="Pal S."/>
            <person name="Gopinathan A."/>
        </authorList>
    </citation>
    <scope>NUCLEOTIDE SEQUENCE [LARGE SCALE GENOMIC DNA]</scope>
    <source>
        <strain evidence="3 4">VITHBRA001</strain>
    </source>
</reference>
<protein>
    <submittedName>
        <fullName evidence="3">SMP-30/gluconolactonase/LRE family protein</fullName>
    </submittedName>
</protein>
<feature type="domain" description="SMP-30/Gluconolactonase/LRE-like region" evidence="2">
    <location>
        <begin position="15"/>
        <end position="256"/>
    </location>
</feature>
<dbReference type="Gene3D" id="2.120.10.30">
    <property type="entry name" value="TolB, C-terminal domain"/>
    <property type="match status" value="1"/>
</dbReference>
<dbReference type="InterPro" id="IPR013658">
    <property type="entry name" value="SGL"/>
</dbReference>
<dbReference type="PANTHER" id="PTHR10907">
    <property type="entry name" value="REGUCALCIN"/>
    <property type="match status" value="1"/>
</dbReference>
<comment type="caution">
    <text evidence="3">The sequence shown here is derived from an EMBL/GenBank/DDBJ whole genome shotgun (WGS) entry which is preliminary data.</text>
</comment>
<evidence type="ECO:0000259" key="2">
    <source>
        <dbReference type="Pfam" id="PF08450"/>
    </source>
</evidence>
<proteinExistence type="inferred from homology"/>
<organism evidence="3 4">
    <name type="scientific">Metabacillus halosaccharovorans</name>
    <dbReference type="NCBI Taxonomy" id="930124"/>
    <lineage>
        <taxon>Bacteria</taxon>
        <taxon>Bacillati</taxon>
        <taxon>Bacillota</taxon>
        <taxon>Bacilli</taxon>
        <taxon>Bacillales</taxon>
        <taxon>Bacillaceae</taxon>
        <taxon>Metabacillus</taxon>
    </lineage>
</organism>
<dbReference type="RefSeq" id="WP_264143497.1">
    <property type="nucleotide sequence ID" value="NZ_JAOYEY010000043.1"/>
</dbReference>
<dbReference type="PANTHER" id="PTHR10907:SF47">
    <property type="entry name" value="REGUCALCIN"/>
    <property type="match status" value="1"/>
</dbReference>
<evidence type="ECO:0000256" key="1">
    <source>
        <dbReference type="ARBA" id="ARBA00008853"/>
    </source>
</evidence>
<dbReference type="PRINTS" id="PR01790">
    <property type="entry name" value="SMP30FAMILY"/>
</dbReference>
<accession>A0ABT3DJI6</accession>
<dbReference type="SUPFAM" id="SSF63829">
    <property type="entry name" value="Calcium-dependent phosphotriesterase"/>
    <property type="match status" value="1"/>
</dbReference>
<dbReference type="InterPro" id="IPR011042">
    <property type="entry name" value="6-blade_b-propeller_TolB-like"/>
</dbReference>
<dbReference type="InterPro" id="IPR005511">
    <property type="entry name" value="SMP-30"/>
</dbReference>
<evidence type="ECO:0000313" key="4">
    <source>
        <dbReference type="Proteomes" id="UP001526147"/>
    </source>
</evidence>
<dbReference type="EMBL" id="JAOYEY010000043">
    <property type="protein sequence ID" value="MCV9887033.1"/>
    <property type="molecule type" value="Genomic_DNA"/>
</dbReference>
<sequence length="292" mass="32577">MAYQAELVIDEKATLGEGPHWDGHVLYWVDIISKKLHRYNPENHHNETFQLEHYIGAVIPAEDGRLVVGLQNGIHLFDLETKGLTLIDDPEKDLPHNRFNDGKCDPSGRLYIGTMDVSAKKGMGSLYRVDLKGQLKKIISPVTISNGLAWSPDQKYMYYIDTPTGEVSTYRYDQRTGDIVYKETAVQIPNGMGSPDGMTIDQEGMIWVAHWGGSRVTRWNPHSGKLLDEVHVPASNVTSCTFGGKDLDELYITTARQGLTEEELALNPQAGGLFKVKTKEKGMVGQVYRGSI</sequence>
<gene>
    <name evidence="3" type="ORF">OIH86_15450</name>
</gene>
<name>A0ABT3DJI6_9BACI</name>